<dbReference type="EMBL" id="JABSTQ010009247">
    <property type="protein sequence ID" value="KAG0431189.1"/>
    <property type="molecule type" value="Genomic_DNA"/>
</dbReference>
<gene>
    <name evidence="1" type="ORF">HPB47_022010</name>
</gene>
<evidence type="ECO:0000313" key="1">
    <source>
        <dbReference type="EMBL" id="KAG0431189.1"/>
    </source>
</evidence>
<sequence>MPEITGTMENKPHLLQRTDDLVTSCEKHYHSILLEAVLCFSLSFPLPEMEGNMSVSWLYDALADRWSKWLPKHTASTLKRWLLLDIADPAEELLWLVEQLHESESQGEKVHIIGHIPPGSGDCLQVWSENYNKIIVRFQDTVRGQFFGHTHMDELKLFYDDDDKQAVGVAYLAPSVTTYRSGHPAFRVYTIDGNYSNSTWTVLDHETHIANLTEANDIPDDEPVWELEYRAKSAYGMPSLQPQEWDSVLVKMRDDDELFNRFYGYYSHQNPLEESCGQAPAWNPLSHPFAHPSALSTTEPAADPAAESA</sequence>
<protein>
    <submittedName>
        <fullName evidence="1">Uncharacterized protein</fullName>
    </submittedName>
</protein>
<proteinExistence type="predicted"/>
<evidence type="ECO:0000313" key="2">
    <source>
        <dbReference type="Proteomes" id="UP000805193"/>
    </source>
</evidence>
<organism evidence="1 2">
    <name type="scientific">Ixodes persulcatus</name>
    <name type="common">Taiga tick</name>
    <dbReference type="NCBI Taxonomy" id="34615"/>
    <lineage>
        <taxon>Eukaryota</taxon>
        <taxon>Metazoa</taxon>
        <taxon>Ecdysozoa</taxon>
        <taxon>Arthropoda</taxon>
        <taxon>Chelicerata</taxon>
        <taxon>Arachnida</taxon>
        <taxon>Acari</taxon>
        <taxon>Parasitiformes</taxon>
        <taxon>Ixodida</taxon>
        <taxon>Ixodoidea</taxon>
        <taxon>Ixodidae</taxon>
        <taxon>Ixodinae</taxon>
        <taxon>Ixodes</taxon>
    </lineage>
</organism>
<comment type="caution">
    <text evidence="1">The sequence shown here is derived from an EMBL/GenBank/DDBJ whole genome shotgun (WGS) entry which is preliminary data.</text>
</comment>
<reference evidence="1 2" key="1">
    <citation type="journal article" date="2020" name="Cell">
        <title>Large-Scale Comparative Analyses of Tick Genomes Elucidate Their Genetic Diversity and Vector Capacities.</title>
        <authorList>
            <consortium name="Tick Genome and Microbiome Consortium (TIGMIC)"/>
            <person name="Jia N."/>
            <person name="Wang J."/>
            <person name="Shi W."/>
            <person name="Du L."/>
            <person name="Sun Y."/>
            <person name="Zhan W."/>
            <person name="Jiang J.F."/>
            <person name="Wang Q."/>
            <person name="Zhang B."/>
            <person name="Ji P."/>
            <person name="Bell-Sakyi L."/>
            <person name="Cui X.M."/>
            <person name="Yuan T.T."/>
            <person name="Jiang B.G."/>
            <person name="Yang W.F."/>
            <person name="Lam T.T."/>
            <person name="Chang Q.C."/>
            <person name="Ding S.J."/>
            <person name="Wang X.J."/>
            <person name="Zhu J.G."/>
            <person name="Ruan X.D."/>
            <person name="Zhao L."/>
            <person name="Wei J.T."/>
            <person name="Ye R.Z."/>
            <person name="Que T.C."/>
            <person name="Du C.H."/>
            <person name="Zhou Y.H."/>
            <person name="Cheng J.X."/>
            <person name="Dai P.F."/>
            <person name="Guo W.B."/>
            <person name="Han X.H."/>
            <person name="Huang E.J."/>
            <person name="Li L.F."/>
            <person name="Wei W."/>
            <person name="Gao Y.C."/>
            <person name="Liu J.Z."/>
            <person name="Shao H.Z."/>
            <person name="Wang X."/>
            <person name="Wang C.C."/>
            <person name="Yang T.C."/>
            <person name="Huo Q.B."/>
            <person name="Li W."/>
            <person name="Chen H.Y."/>
            <person name="Chen S.E."/>
            <person name="Zhou L.G."/>
            <person name="Ni X.B."/>
            <person name="Tian J.H."/>
            <person name="Sheng Y."/>
            <person name="Liu T."/>
            <person name="Pan Y.S."/>
            <person name="Xia L.Y."/>
            <person name="Li J."/>
            <person name="Zhao F."/>
            <person name="Cao W.C."/>
        </authorList>
    </citation>
    <scope>NUCLEOTIDE SEQUENCE [LARGE SCALE GENOMIC DNA]</scope>
    <source>
        <strain evidence="1">Iper-2018</strain>
    </source>
</reference>
<name>A0AC60QDG4_IXOPE</name>
<accession>A0AC60QDG4</accession>
<dbReference type="Proteomes" id="UP000805193">
    <property type="component" value="Unassembled WGS sequence"/>
</dbReference>
<keyword evidence="2" id="KW-1185">Reference proteome</keyword>